<dbReference type="SMART" id="SM00382">
    <property type="entry name" value="AAA"/>
    <property type="match status" value="1"/>
</dbReference>
<feature type="transmembrane region" description="Helical" evidence="9">
    <location>
        <begin position="138"/>
        <end position="161"/>
    </location>
</feature>
<evidence type="ECO:0000259" key="10">
    <source>
        <dbReference type="PROSITE" id="PS50893"/>
    </source>
</evidence>
<feature type="transmembrane region" description="Helical" evidence="9">
    <location>
        <begin position="66"/>
        <end position="86"/>
    </location>
</feature>
<keyword evidence="4" id="KW-0547">Nucleotide-binding</keyword>
<dbReference type="SUPFAM" id="SSF90123">
    <property type="entry name" value="ABC transporter transmembrane region"/>
    <property type="match status" value="1"/>
</dbReference>
<gene>
    <name evidence="12" type="ORF">H8R02_28515</name>
</gene>
<name>A0A923MDM9_9BURK</name>
<evidence type="ECO:0000313" key="12">
    <source>
        <dbReference type="EMBL" id="MBC5768438.1"/>
    </source>
</evidence>
<dbReference type="InterPro" id="IPR003439">
    <property type="entry name" value="ABC_transporter-like_ATP-bd"/>
</dbReference>
<evidence type="ECO:0000313" key="13">
    <source>
        <dbReference type="Proteomes" id="UP000596827"/>
    </source>
</evidence>
<dbReference type="Pfam" id="PF00664">
    <property type="entry name" value="ABC_membrane"/>
    <property type="match status" value="1"/>
</dbReference>
<dbReference type="InterPro" id="IPR011527">
    <property type="entry name" value="ABC1_TM_dom"/>
</dbReference>
<dbReference type="CDD" id="cd18587">
    <property type="entry name" value="ABC_6TM_LapB_like"/>
    <property type="match status" value="1"/>
</dbReference>
<reference evidence="12" key="1">
    <citation type="submission" date="2020-08" db="EMBL/GenBank/DDBJ databases">
        <title>Ramlibacter sp. GTP1 16S ribosomal RNA gene genome sequencing and assembly.</title>
        <authorList>
            <person name="Kang M."/>
        </authorList>
    </citation>
    <scope>NUCLEOTIDE SEQUENCE</scope>
    <source>
        <strain evidence="12">GTP1</strain>
    </source>
</reference>
<dbReference type="InterPro" id="IPR039421">
    <property type="entry name" value="Type_1_exporter"/>
</dbReference>
<dbReference type="PANTHER" id="PTHR24221:SF248">
    <property type="entry name" value="ABC TRANSPORTER TRANSMEMBRANE REGION"/>
    <property type="match status" value="1"/>
</dbReference>
<dbReference type="GO" id="GO:0005524">
    <property type="term" value="F:ATP binding"/>
    <property type="evidence" value="ECO:0007669"/>
    <property type="project" value="UniProtKB-KW"/>
</dbReference>
<dbReference type="InterPro" id="IPR036640">
    <property type="entry name" value="ABC1_TM_sf"/>
</dbReference>
<evidence type="ECO:0000256" key="3">
    <source>
        <dbReference type="ARBA" id="ARBA00022692"/>
    </source>
</evidence>
<comment type="caution">
    <text evidence="12">The sequence shown here is derived from an EMBL/GenBank/DDBJ whole genome shotgun (WGS) entry which is preliminary data.</text>
</comment>
<dbReference type="RefSeq" id="WP_187085186.1">
    <property type="nucleotide sequence ID" value="NZ_JACORU010000017.1"/>
</dbReference>
<protein>
    <submittedName>
        <fullName evidence="12">ATP-binding cassette domain-containing protein</fullName>
    </submittedName>
</protein>
<keyword evidence="5 12" id="KW-0067">ATP-binding</keyword>
<feature type="compositionally biased region" description="Low complexity" evidence="8">
    <location>
        <begin position="575"/>
        <end position="594"/>
    </location>
</feature>
<feature type="transmembrane region" description="Helical" evidence="9">
    <location>
        <begin position="167"/>
        <end position="186"/>
    </location>
</feature>
<dbReference type="EMBL" id="JACORU010000017">
    <property type="protein sequence ID" value="MBC5768438.1"/>
    <property type="molecule type" value="Genomic_DNA"/>
</dbReference>
<evidence type="ECO:0000259" key="11">
    <source>
        <dbReference type="PROSITE" id="PS50929"/>
    </source>
</evidence>
<comment type="subcellular location">
    <subcellularLocation>
        <location evidence="1">Cell membrane</location>
        <topology evidence="1">Multi-pass membrane protein</topology>
    </subcellularLocation>
</comment>
<keyword evidence="13" id="KW-1185">Reference proteome</keyword>
<evidence type="ECO:0000256" key="6">
    <source>
        <dbReference type="ARBA" id="ARBA00022989"/>
    </source>
</evidence>
<evidence type="ECO:0000256" key="8">
    <source>
        <dbReference type="SAM" id="MobiDB-lite"/>
    </source>
</evidence>
<evidence type="ECO:0000256" key="4">
    <source>
        <dbReference type="ARBA" id="ARBA00022741"/>
    </source>
</evidence>
<dbReference type="PROSITE" id="PS50929">
    <property type="entry name" value="ABC_TM1F"/>
    <property type="match status" value="1"/>
</dbReference>
<dbReference type="Proteomes" id="UP000596827">
    <property type="component" value="Unassembled WGS sequence"/>
</dbReference>
<keyword evidence="3 9" id="KW-0812">Transmembrane</keyword>
<dbReference type="GO" id="GO:0016887">
    <property type="term" value="F:ATP hydrolysis activity"/>
    <property type="evidence" value="ECO:0007669"/>
    <property type="project" value="InterPro"/>
</dbReference>
<dbReference type="Gene3D" id="3.40.50.300">
    <property type="entry name" value="P-loop containing nucleotide triphosphate hydrolases"/>
    <property type="match status" value="1"/>
</dbReference>
<keyword evidence="7 9" id="KW-0472">Membrane</keyword>
<dbReference type="PANTHER" id="PTHR24221">
    <property type="entry name" value="ATP-BINDING CASSETTE SUB-FAMILY B"/>
    <property type="match status" value="1"/>
</dbReference>
<dbReference type="AlphaFoldDB" id="A0A923MDM9"/>
<feature type="domain" description="ABC transporter" evidence="10">
    <location>
        <begin position="345"/>
        <end position="580"/>
    </location>
</feature>
<organism evidence="12 13">
    <name type="scientific">Ramlibacter albus</name>
    <dbReference type="NCBI Taxonomy" id="2079448"/>
    <lineage>
        <taxon>Bacteria</taxon>
        <taxon>Pseudomonadati</taxon>
        <taxon>Pseudomonadota</taxon>
        <taxon>Betaproteobacteria</taxon>
        <taxon>Burkholderiales</taxon>
        <taxon>Comamonadaceae</taxon>
        <taxon>Ramlibacter</taxon>
    </lineage>
</organism>
<dbReference type="PROSITE" id="PS50893">
    <property type="entry name" value="ABC_TRANSPORTER_2"/>
    <property type="match status" value="1"/>
</dbReference>
<keyword evidence="6 9" id="KW-1133">Transmembrane helix</keyword>
<dbReference type="GO" id="GO:0034040">
    <property type="term" value="F:ATPase-coupled lipid transmembrane transporter activity"/>
    <property type="evidence" value="ECO:0007669"/>
    <property type="project" value="TreeGrafter"/>
</dbReference>
<evidence type="ECO:0000256" key="9">
    <source>
        <dbReference type="SAM" id="Phobius"/>
    </source>
</evidence>
<keyword evidence="2" id="KW-1003">Cell membrane</keyword>
<dbReference type="GO" id="GO:0005886">
    <property type="term" value="C:plasma membrane"/>
    <property type="evidence" value="ECO:0007669"/>
    <property type="project" value="UniProtKB-SubCell"/>
</dbReference>
<feature type="domain" description="ABC transmembrane type-1" evidence="11">
    <location>
        <begin position="34"/>
        <end position="311"/>
    </location>
</feature>
<feature type="compositionally biased region" description="Pro residues" evidence="8">
    <location>
        <begin position="595"/>
        <end position="604"/>
    </location>
</feature>
<evidence type="ECO:0000256" key="5">
    <source>
        <dbReference type="ARBA" id="ARBA00022840"/>
    </source>
</evidence>
<dbReference type="Gene3D" id="1.20.1560.10">
    <property type="entry name" value="ABC transporter type 1, transmembrane domain"/>
    <property type="match status" value="1"/>
</dbReference>
<dbReference type="InterPro" id="IPR003593">
    <property type="entry name" value="AAA+_ATPase"/>
</dbReference>
<dbReference type="InterPro" id="IPR027417">
    <property type="entry name" value="P-loop_NTPase"/>
</dbReference>
<feature type="region of interest" description="Disordered" evidence="8">
    <location>
        <begin position="575"/>
        <end position="610"/>
    </location>
</feature>
<proteinExistence type="predicted"/>
<feature type="transmembrane region" description="Helical" evidence="9">
    <location>
        <begin position="34"/>
        <end position="54"/>
    </location>
</feature>
<sequence length="610" mass="65581">MDDARADEFLAPHRPNWLLAEYLRHWPSLVHQSVGAFATNCLALAGSLFSMQMFDRVIPAQSLPTLWMLALGVLVAVGFSLLIKLARTHSADQSGKKTDLAISSHIYSHALALRLDARPRSTGSFMAQLREIDAIRELVTSTSTVAVIDIPFAAVFVFILYLIGGPAVALVALCAIPLVAVPGIIAQWPMARLARAGSRTSALRNAVLVESIEGIEDIKALRAQERFESLWNACNADCAQNTLRSRFLASGLLAWTQETQQLVWLGIMVTGAYQVMGSSMTTGALTACSILGSRAISPFAQLGVVFGRWQQARVAKECLDDLMRRPVDAAARSGQAARDRVEGALGAAGLEFRYVPDAPPVLAIDKLEIRAGEKVALVGQVGAGKSTLLRVLSGLLQPTRGAMALDGTDYKAIRPADLRRHIAYMSQESRLFYGTIRDNLALGRADATDEEMLAALRLAGAEQMAAAGARTLDIPIFEGGQGMSSGQRQFVLLARTLISQPQVLMLDEPTSNMDEAAETLAIARIREWVQPRTLVLVTHRVAALQVVDRICVVDGGRIVLDGARDHVLALLSGKARPPAAQASPADPAAARPPRVLQPPRPPVAAPHLPE</sequence>
<dbReference type="Pfam" id="PF00005">
    <property type="entry name" value="ABC_tran"/>
    <property type="match status" value="1"/>
</dbReference>
<accession>A0A923MDM9</accession>
<evidence type="ECO:0000256" key="1">
    <source>
        <dbReference type="ARBA" id="ARBA00004651"/>
    </source>
</evidence>
<dbReference type="GO" id="GO:0140359">
    <property type="term" value="F:ABC-type transporter activity"/>
    <property type="evidence" value="ECO:0007669"/>
    <property type="project" value="InterPro"/>
</dbReference>
<dbReference type="SUPFAM" id="SSF52540">
    <property type="entry name" value="P-loop containing nucleoside triphosphate hydrolases"/>
    <property type="match status" value="1"/>
</dbReference>
<evidence type="ECO:0000256" key="7">
    <source>
        <dbReference type="ARBA" id="ARBA00023136"/>
    </source>
</evidence>
<evidence type="ECO:0000256" key="2">
    <source>
        <dbReference type="ARBA" id="ARBA00022475"/>
    </source>
</evidence>